<dbReference type="Proteomes" id="UP000681414">
    <property type="component" value="Unassembled WGS sequence"/>
</dbReference>
<comment type="caution">
    <text evidence="5">The sequence shown here is derived from an EMBL/GenBank/DDBJ whole genome shotgun (WGS) entry which is preliminary data.</text>
</comment>
<dbReference type="EMBL" id="JAGYPG010000001">
    <property type="protein sequence ID" value="MBS4194132.1"/>
    <property type="molecule type" value="Genomic_DNA"/>
</dbReference>
<organism evidence="5 6">
    <name type="scientific">Lederbergia citri</name>
    <dbReference type="NCBI Taxonomy" id="2833580"/>
    <lineage>
        <taxon>Bacteria</taxon>
        <taxon>Bacillati</taxon>
        <taxon>Bacillota</taxon>
        <taxon>Bacilli</taxon>
        <taxon>Bacillales</taxon>
        <taxon>Bacillaceae</taxon>
        <taxon>Lederbergia</taxon>
    </lineage>
</organism>
<reference evidence="5 6" key="1">
    <citation type="submission" date="2021-05" db="EMBL/GenBank/DDBJ databases">
        <title>Novel Bacillus species.</title>
        <authorList>
            <person name="Liu G."/>
        </authorList>
    </citation>
    <scope>NUCLEOTIDE SEQUENCE [LARGE SCALE GENOMIC DNA]</scope>
    <source>
        <strain evidence="6">FJAT-49780</strain>
    </source>
</reference>
<name>A0A942YF56_9BACI</name>
<evidence type="ECO:0000313" key="5">
    <source>
        <dbReference type="EMBL" id="MBS4194132.1"/>
    </source>
</evidence>
<dbReference type="AlphaFoldDB" id="A0A942YF56"/>
<comment type="similarity">
    <text evidence="1">Belongs to the GTP cyclohydrolase I type 2/NIF3 family.</text>
</comment>
<feature type="binding site" evidence="4">
    <location>
        <position position="63"/>
    </location>
    <ligand>
        <name>a divalent metal cation</name>
        <dbReference type="ChEBI" id="CHEBI:60240"/>
        <label>1</label>
    </ligand>
</feature>
<dbReference type="GO" id="GO:0005737">
    <property type="term" value="C:cytoplasm"/>
    <property type="evidence" value="ECO:0007669"/>
    <property type="project" value="TreeGrafter"/>
</dbReference>
<gene>
    <name evidence="5" type="ORF">KHA97_03440</name>
</gene>
<protein>
    <recommendedName>
        <fullName evidence="2">GTP cyclohydrolase 1 type 2 homolog</fullName>
    </recommendedName>
</protein>
<dbReference type="RefSeq" id="WP_213123347.1">
    <property type="nucleotide sequence ID" value="NZ_JAGYPG010000001.1"/>
</dbReference>
<dbReference type="Pfam" id="PF01784">
    <property type="entry name" value="DUF34_NIF3"/>
    <property type="match status" value="1"/>
</dbReference>
<evidence type="ECO:0000256" key="2">
    <source>
        <dbReference type="ARBA" id="ARBA00022112"/>
    </source>
</evidence>
<dbReference type="InterPro" id="IPR002678">
    <property type="entry name" value="DUF34/NIF3"/>
</dbReference>
<evidence type="ECO:0000256" key="3">
    <source>
        <dbReference type="ARBA" id="ARBA00022723"/>
    </source>
</evidence>
<feature type="binding site" evidence="4">
    <location>
        <position position="228"/>
    </location>
    <ligand>
        <name>a divalent metal cation</name>
        <dbReference type="ChEBI" id="CHEBI:60240"/>
        <label>1</label>
    </ligand>
</feature>
<accession>A0A942YF56</accession>
<evidence type="ECO:0000256" key="1">
    <source>
        <dbReference type="ARBA" id="ARBA00006964"/>
    </source>
</evidence>
<dbReference type="PANTHER" id="PTHR13799:SF14">
    <property type="entry name" value="GTP CYCLOHYDROLASE 1 TYPE 2 HOMOLOG"/>
    <property type="match status" value="1"/>
</dbReference>
<dbReference type="SUPFAM" id="SSF102705">
    <property type="entry name" value="NIF3 (NGG1p interacting factor 3)-like"/>
    <property type="match status" value="1"/>
</dbReference>
<keyword evidence="3 4" id="KW-0479">Metal-binding</keyword>
<keyword evidence="6" id="KW-1185">Reference proteome</keyword>
<evidence type="ECO:0000313" key="6">
    <source>
        <dbReference type="Proteomes" id="UP000681414"/>
    </source>
</evidence>
<proteinExistence type="inferred from homology"/>
<dbReference type="Gene3D" id="3.40.1390.30">
    <property type="entry name" value="NIF3 (NGG1p interacting factor 3)-like"/>
    <property type="match status" value="2"/>
</dbReference>
<sequence>MKVTIQNVLDKLMEPVPELARTVDILLTGNKETLVKGIATTFLATHDVIQQAIDLGVNLLITHEGLYYSHLDRTGKWTSDPVFLEKKRLIEQSEIAIFRFHDYIHMYEPDGITSGLIQRLNWETYIEKDYKAASILALPKMPLKEIVSYVKDKLQIPYVRVAGDLSLGCKRVGISVGYRGGNENSIPLFHQDKIDLLISGEGPEWETPEYVRDAVQQGLKKALIFLGHAESEKAGMEYIAQKIQTLFPSIPVHFIEEKPVFEIL</sequence>
<dbReference type="InterPro" id="IPR036069">
    <property type="entry name" value="DUF34/NIF3_sf"/>
</dbReference>
<feature type="binding site" evidence="4">
    <location>
        <position position="232"/>
    </location>
    <ligand>
        <name>a divalent metal cation</name>
        <dbReference type="ChEBI" id="CHEBI:60240"/>
        <label>1</label>
    </ligand>
</feature>
<evidence type="ECO:0000256" key="4">
    <source>
        <dbReference type="PIRSR" id="PIRSR602678-1"/>
    </source>
</evidence>
<dbReference type="PANTHER" id="PTHR13799">
    <property type="entry name" value="NGG1 INTERACTING FACTOR 3"/>
    <property type="match status" value="1"/>
</dbReference>
<dbReference type="GO" id="GO:0046872">
    <property type="term" value="F:metal ion binding"/>
    <property type="evidence" value="ECO:0007669"/>
    <property type="project" value="UniProtKB-KW"/>
</dbReference>